<protein>
    <submittedName>
        <fullName evidence="3">DUF4405 domain-containing protein</fullName>
    </submittedName>
</protein>
<dbReference type="Pfam" id="PF14358">
    <property type="entry name" value="DUF4405"/>
    <property type="match status" value="1"/>
</dbReference>
<evidence type="ECO:0000259" key="2">
    <source>
        <dbReference type="Pfam" id="PF14358"/>
    </source>
</evidence>
<dbReference type="InterPro" id="IPR025517">
    <property type="entry name" value="DUF4405"/>
</dbReference>
<keyword evidence="1" id="KW-0812">Transmembrane</keyword>
<proteinExistence type="predicted"/>
<evidence type="ECO:0000313" key="3">
    <source>
        <dbReference type="EMBL" id="HIS47191.1"/>
    </source>
</evidence>
<reference evidence="3" key="2">
    <citation type="journal article" date="2021" name="PeerJ">
        <title>Extensive microbial diversity within the chicken gut microbiome revealed by metagenomics and culture.</title>
        <authorList>
            <person name="Gilroy R."/>
            <person name="Ravi A."/>
            <person name="Getino M."/>
            <person name="Pursley I."/>
            <person name="Horton D.L."/>
            <person name="Alikhan N.F."/>
            <person name="Baker D."/>
            <person name="Gharbi K."/>
            <person name="Hall N."/>
            <person name="Watson M."/>
            <person name="Adriaenssens E.M."/>
            <person name="Foster-Nyarko E."/>
            <person name="Jarju S."/>
            <person name="Secka A."/>
            <person name="Antonio M."/>
            <person name="Oren A."/>
            <person name="Chaudhuri R.R."/>
            <person name="La Ragione R."/>
            <person name="Hildebrand F."/>
            <person name="Pallen M.J."/>
        </authorList>
    </citation>
    <scope>NUCLEOTIDE SEQUENCE</scope>
    <source>
        <strain evidence="3">CHK178-757</strain>
    </source>
</reference>
<dbReference type="AlphaFoldDB" id="A0A9D1JQG2"/>
<keyword evidence="1" id="KW-0472">Membrane</keyword>
<feature type="transmembrane region" description="Helical" evidence="1">
    <location>
        <begin position="115"/>
        <end position="133"/>
    </location>
</feature>
<keyword evidence="1" id="KW-1133">Transmembrane helix</keyword>
<evidence type="ECO:0000313" key="4">
    <source>
        <dbReference type="Proteomes" id="UP000823927"/>
    </source>
</evidence>
<feature type="transmembrane region" description="Helical" evidence="1">
    <location>
        <begin position="71"/>
        <end position="95"/>
    </location>
</feature>
<dbReference type="Proteomes" id="UP000823927">
    <property type="component" value="Unassembled WGS sequence"/>
</dbReference>
<evidence type="ECO:0000256" key="1">
    <source>
        <dbReference type="SAM" id="Phobius"/>
    </source>
</evidence>
<dbReference type="EMBL" id="DVIT01000025">
    <property type="protein sequence ID" value="HIS47191.1"/>
    <property type="molecule type" value="Genomic_DNA"/>
</dbReference>
<gene>
    <name evidence="3" type="ORF">IAB46_06475</name>
</gene>
<sequence length="225" mass="25913">MNPQVRIKIITDVLMTFALLFLMGYQFWGDIAHEWAGAGMFILFIAHHILNKGWYRSLFKGKYTPARIFQLIVDILVFLAMVGLMVSGVILSNHVFAFLNIRGGMAFARVLHMSASYWGFVLMAVHLGLHRGIFINMARKAFKMTAPSKKRRILLNTAGVGIAVYGLFVFIHRNLLSYMLVLTEFVFLDFSEPVLRFYVDYLAMMGTFVFLAYYLSMFLRKINHQ</sequence>
<organism evidence="3 4">
    <name type="scientific">Candidatus Scybalocola faecigallinarum</name>
    <dbReference type="NCBI Taxonomy" id="2840941"/>
    <lineage>
        <taxon>Bacteria</taxon>
        <taxon>Bacillati</taxon>
        <taxon>Bacillota</taxon>
        <taxon>Clostridia</taxon>
        <taxon>Lachnospirales</taxon>
        <taxon>Lachnospiraceae</taxon>
        <taxon>Lachnospiraceae incertae sedis</taxon>
        <taxon>Candidatus Scybalocola (ex Gilroy et al. 2021)</taxon>
    </lineage>
</organism>
<reference evidence="3" key="1">
    <citation type="submission" date="2020-10" db="EMBL/GenBank/DDBJ databases">
        <authorList>
            <person name="Gilroy R."/>
        </authorList>
    </citation>
    <scope>NUCLEOTIDE SEQUENCE</scope>
    <source>
        <strain evidence="3">CHK178-757</strain>
    </source>
</reference>
<feature type="transmembrane region" description="Helical" evidence="1">
    <location>
        <begin position="195"/>
        <end position="215"/>
    </location>
</feature>
<comment type="caution">
    <text evidence="3">The sequence shown here is derived from an EMBL/GenBank/DDBJ whole genome shotgun (WGS) entry which is preliminary data.</text>
</comment>
<accession>A0A9D1JQG2</accession>
<feature type="transmembrane region" description="Helical" evidence="1">
    <location>
        <begin position="34"/>
        <end position="50"/>
    </location>
</feature>
<feature type="transmembrane region" description="Helical" evidence="1">
    <location>
        <begin position="9"/>
        <end position="28"/>
    </location>
</feature>
<feature type="transmembrane region" description="Helical" evidence="1">
    <location>
        <begin position="153"/>
        <end position="175"/>
    </location>
</feature>
<feature type="domain" description="Flavinylation-associated cytochrome" evidence="2">
    <location>
        <begin position="72"/>
        <end position="130"/>
    </location>
</feature>
<name>A0A9D1JQG2_9FIRM</name>